<dbReference type="PANTHER" id="PTHR12069">
    <property type="entry name" value="DNA-DIRECTED RNA POLYMERASES III 80 KDA POLYPEPTIDE RNA POLYMERASE III SUBUNIT 5"/>
    <property type="match status" value="1"/>
</dbReference>
<dbReference type="PANTHER" id="PTHR12069:SF0">
    <property type="entry name" value="DNA-DIRECTED RNA POLYMERASE III SUBUNIT RPC5"/>
    <property type="match status" value="1"/>
</dbReference>
<dbReference type="Proteomes" id="UP000234254">
    <property type="component" value="Unassembled WGS sequence"/>
</dbReference>
<accession>A0A2I1DBI3</accession>
<reference evidence="2" key="1">
    <citation type="submission" date="2016-12" db="EMBL/GenBank/DDBJ databases">
        <title>The genomes of Aspergillus section Nigri reveals drivers in fungal speciation.</title>
        <authorList>
            <consortium name="DOE Joint Genome Institute"/>
            <person name="Vesth T.C."/>
            <person name="Nybo J."/>
            <person name="Theobald S."/>
            <person name="Brandl J."/>
            <person name="Frisvad J.C."/>
            <person name="Nielsen K.F."/>
            <person name="Lyhne E.K."/>
            <person name="Kogle M.E."/>
            <person name="Kuo A."/>
            <person name="Riley R."/>
            <person name="Clum A."/>
            <person name="Nolan M."/>
            <person name="Lipzen A."/>
            <person name="Salamov A."/>
            <person name="Henrissat B."/>
            <person name="Wiebenga A."/>
            <person name="De vries R.P."/>
            <person name="Grigoriev I.V."/>
            <person name="Mortensen U.H."/>
            <person name="Andersen M.R."/>
            <person name="Baker S.E."/>
        </authorList>
    </citation>
    <scope>NUCLEOTIDE SEQUENCE</scope>
    <source>
        <strain evidence="2">IBT 28561</strain>
    </source>
</reference>
<evidence type="ECO:0008006" key="4">
    <source>
        <dbReference type="Google" id="ProtNLM"/>
    </source>
</evidence>
<organism evidence="2 3">
    <name type="scientific">Aspergillus campestris (strain IBT 28561)</name>
    <dbReference type="NCBI Taxonomy" id="1392248"/>
    <lineage>
        <taxon>Eukaryota</taxon>
        <taxon>Fungi</taxon>
        <taxon>Dikarya</taxon>
        <taxon>Ascomycota</taxon>
        <taxon>Pezizomycotina</taxon>
        <taxon>Eurotiomycetes</taxon>
        <taxon>Eurotiomycetidae</taxon>
        <taxon>Eurotiales</taxon>
        <taxon>Aspergillaceae</taxon>
        <taxon>Aspergillus</taxon>
        <taxon>Aspergillus subgen. Circumdati</taxon>
    </lineage>
</organism>
<evidence type="ECO:0000313" key="2">
    <source>
        <dbReference type="EMBL" id="PKY07242.1"/>
    </source>
</evidence>
<proteinExistence type="predicted"/>
<evidence type="ECO:0000313" key="3">
    <source>
        <dbReference type="Proteomes" id="UP000234254"/>
    </source>
</evidence>
<dbReference type="OrthoDB" id="340681at2759"/>
<feature type="region of interest" description="Disordered" evidence="1">
    <location>
        <begin position="121"/>
        <end position="144"/>
    </location>
</feature>
<dbReference type="GeneID" id="36546156"/>
<name>A0A2I1DBI3_ASPC2</name>
<comment type="caution">
    <text evidence="2">The sequence shown here is derived from an EMBL/GenBank/DDBJ whole genome shotgun (WGS) entry which is preliminary data.</text>
</comment>
<dbReference type="Pfam" id="PF04801">
    <property type="entry name" value="RPC5"/>
    <property type="match status" value="1"/>
</dbReference>
<gene>
    <name evidence="2" type="ORF">P168DRAFT_302204</name>
</gene>
<dbReference type="RefSeq" id="XP_024695836.1">
    <property type="nucleotide sequence ID" value="XM_024838632.1"/>
</dbReference>
<feature type="compositionally biased region" description="Basic and acidic residues" evidence="1">
    <location>
        <begin position="131"/>
        <end position="144"/>
    </location>
</feature>
<feature type="region of interest" description="Disordered" evidence="1">
    <location>
        <begin position="228"/>
        <end position="249"/>
    </location>
</feature>
<evidence type="ECO:0000256" key="1">
    <source>
        <dbReference type="SAM" id="MobiDB-lite"/>
    </source>
</evidence>
<dbReference type="EMBL" id="MSFM01000002">
    <property type="protein sequence ID" value="PKY07242.1"/>
    <property type="molecule type" value="Genomic_DNA"/>
</dbReference>
<dbReference type="VEuPathDB" id="FungiDB:P168DRAFT_302204"/>
<dbReference type="AlphaFoldDB" id="A0A2I1DBI3"/>
<protein>
    <recommendedName>
        <fullName evidence="4">Sulfite reductase beta subunit</fullName>
    </recommendedName>
</protein>
<sequence length="249" mass="28153">MATEDDPIISSYDITLNDSDISRYVLQYLDRPAGHNYDDRHGQKPTSLRLKPRTGLVEVDVPVNTRVNYDVEKGLRIQTPEEGDPVYMLAAFRDGNLHLSPVTAVVQLHPQLHHLDALDEIPAKGRGGKGARKEGEEERQAESEARAIDVKIKAAEEGGAAVVAGNLDLLKKMQDEKWGRYEWVDAETEESWDVYENFMMHQDVENLPQLESAINSEEYLDRMSAPRIDPARPEMTGWAMKQNRSTQRG</sequence>
<dbReference type="InterPro" id="IPR006886">
    <property type="entry name" value="RNA_pol_III_Rpc5"/>
</dbReference>
<dbReference type="GO" id="GO:0005666">
    <property type="term" value="C:RNA polymerase III complex"/>
    <property type="evidence" value="ECO:0007669"/>
    <property type="project" value="TreeGrafter"/>
</dbReference>
<dbReference type="GO" id="GO:0042797">
    <property type="term" value="P:tRNA transcription by RNA polymerase III"/>
    <property type="evidence" value="ECO:0007669"/>
    <property type="project" value="TreeGrafter"/>
</dbReference>
<keyword evidence="3" id="KW-1185">Reference proteome</keyword>